<dbReference type="Proteomes" id="UP000184474">
    <property type="component" value="Unassembled WGS sequence"/>
</dbReference>
<dbReference type="AlphaFoldDB" id="A0A1M6SVJ7"/>
<dbReference type="EMBL" id="FRAA01000005">
    <property type="protein sequence ID" value="SHK48735.1"/>
    <property type="molecule type" value="Genomic_DNA"/>
</dbReference>
<reference evidence="2" key="1">
    <citation type="submission" date="2016-11" db="EMBL/GenBank/DDBJ databases">
        <authorList>
            <person name="Varghese N."/>
            <person name="Submissions S."/>
        </authorList>
    </citation>
    <scope>NUCLEOTIDE SEQUENCE [LARGE SCALE GENOMIC DNA]</scope>
    <source>
        <strain evidence="2">DSM 26134</strain>
    </source>
</reference>
<organism evidence="1 2">
    <name type="scientific">Reichenbachiella agariperforans</name>
    <dbReference type="NCBI Taxonomy" id="156994"/>
    <lineage>
        <taxon>Bacteria</taxon>
        <taxon>Pseudomonadati</taxon>
        <taxon>Bacteroidota</taxon>
        <taxon>Cytophagia</taxon>
        <taxon>Cytophagales</taxon>
        <taxon>Reichenbachiellaceae</taxon>
        <taxon>Reichenbachiella</taxon>
    </lineage>
</organism>
<sequence>MNLECSMSDIDFYPQRYRPICNLYPISIDKKKVTMLCKITSFYFLYGTNT</sequence>
<protein>
    <submittedName>
        <fullName evidence="1">Uncharacterized protein</fullName>
    </submittedName>
</protein>
<evidence type="ECO:0000313" key="2">
    <source>
        <dbReference type="Proteomes" id="UP000184474"/>
    </source>
</evidence>
<proteinExistence type="predicted"/>
<accession>A0A1M6SVJ7</accession>
<name>A0A1M6SVJ7_REIAG</name>
<keyword evidence="2" id="KW-1185">Reference proteome</keyword>
<evidence type="ECO:0000313" key="1">
    <source>
        <dbReference type="EMBL" id="SHK48735.1"/>
    </source>
</evidence>
<gene>
    <name evidence="1" type="ORF">SAMN04488028_105172</name>
</gene>